<gene>
    <name evidence="4" type="ORF">B0I35DRAFT_365598</name>
</gene>
<keyword evidence="3" id="KW-0812">Transmembrane</keyword>
<keyword evidence="1" id="KW-0378">Hydrolase</keyword>
<keyword evidence="5" id="KW-1185">Reference proteome</keyword>
<dbReference type="OrthoDB" id="2373480at2759"/>
<accession>A0A8K0SFW3</accession>
<dbReference type="Gene3D" id="1.10.260.130">
    <property type="match status" value="1"/>
</dbReference>
<dbReference type="AlphaFoldDB" id="A0A8K0SFW3"/>
<dbReference type="PIRSF" id="PIRSF029171">
    <property type="entry name" value="Esterase_LipA"/>
    <property type="match status" value="1"/>
</dbReference>
<keyword evidence="3" id="KW-0472">Membrane</keyword>
<dbReference type="InterPro" id="IPR005152">
    <property type="entry name" value="Lipase_secreted"/>
</dbReference>
<evidence type="ECO:0000256" key="3">
    <source>
        <dbReference type="SAM" id="Phobius"/>
    </source>
</evidence>
<evidence type="ECO:0000313" key="4">
    <source>
        <dbReference type="EMBL" id="KAH7303078.1"/>
    </source>
</evidence>
<comment type="similarity">
    <text evidence="2">Belongs to the AB hydrolase superfamily. Lipase family.</text>
</comment>
<dbReference type="PANTHER" id="PTHR34853">
    <property type="match status" value="1"/>
</dbReference>
<feature type="chain" id="PRO_5035498606" evidence="2">
    <location>
        <begin position="19"/>
        <end position="448"/>
    </location>
</feature>
<dbReference type="InterPro" id="IPR029058">
    <property type="entry name" value="AB_hydrolase_fold"/>
</dbReference>
<protein>
    <submittedName>
        <fullName evidence="4">Secretory lipase-domain-containing protein</fullName>
    </submittedName>
</protein>
<comment type="caution">
    <text evidence="4">The sequence shown here is derived from an EMBL/GenBank/DDBJ whole genome shotgun (WGS) entry which is preliminary data.</text>
</comment>
<name>A0A8K0SFW3_9HYPO</name>
<feature type="signal peptide" evidence="2">
    <location>
        <begin position="1"/>
        <end position="18"/>
    </location>
</feature>
<evidence type="ECO:0000256" key="1">
    <source>
        <dbReference type="ARBA" id="ARBA00022801"/>
    </source>
</evidence>
<dbReference type="Gene3D" id="3.40.50.1820">
    <property type="entry name" value="alpha/beta hydrolase"/>
    <property type="match status" value="1"/>
</dbReference>
<keyword evidence="3" id="KW-1133">Transmembrane helix</keyword>
<feature type="transmembrane region" description="Helical" evidence="3">
    <location>
        <begin position="425"/>
        <end position="445"/>
    </location>
</feature>
<dbReference type="PANTHER" id="PTHR34853:SF5">
    <property type="entry name" value="LIP-DOMAIN-CONTAINING PROTEIN-RELATED"/>
    <property type="match status" value="1"/>
</dbReference>
<reference evidence="4" key="1">
    <citation type="journal article" date="2021" name="Nat. Commun.">
        <title>Genetic determinants of endophytism in the Arabidopsis root mycobiome.</title>
        <authorList>
            <person name="Mesny F."/>
            <person name="Miyauchi S."/>
            <person name="Thiergart T."/>
            <person name="Pickel B."/>
            <person name="Atanasova L."/>
            <person name="Karlsson M."/>
            <person name="Huettel B."/>
            <person name="Barry K.W."/>
            <person name="Haridas S."/>
            <person name="Chen C."/>
            <person name="Bauer D."/>
            <person name="Andreopoulos W."/>
            <person name="Pangilinan J."/>
            <person name="LaButti K."/>
            <person name="Riley R."/>
            <person name="Lipzen A."/>
            <person name="Clum A."/>
            <person name="Drula E."/>
            <person name="Henrissat B."/>
            <person name="Kohler A."/>
            <person name="Grigoriev I.V."/>
            <person name="Martin F.M."/>
            <person name="Hacquard S."/>
        </authorList>
    </citation>
    <scope>NUCLEOTIDE SEQUENCE</scope>
    <source>
        <strain evidence="4">MPI-CAGE-CH-0235</strain>
    </source>
</reference>
<dbReference type="GO" id="GO:0004806">
    <property type="term" value="F:triacylglycerol lipase activity"/>
    <property type="evidence" value="ECO:0007669"/>
    <property type="project" value="UniProtKB-UniRule"/>
</dbReference>
<dbReference type="GO" id="GO:0016042">
    <property type="term" value="P:lipid catabolic process"/>
    <property type="evidence" value="ECO:0007669"/>
    <property type="project" value="UniProtKB-UniRule"/>
</dbReference>
<evidence type="ECO:0000256" key="2">
    <source>
        <dbReference type="PIRNR" id="PIRNR029171"/>
    </source>
</evidence>
<dbReference type="EMBL" id="JAGPNK010000041">
    <property type="protein sequence ID" value="KAH7303078.1"/>
    <property type="molecule type" value="Genomic_DNA"/>
</dbReference>
<dbReference type="SUPFAM" id="SSF53474">
    <property type="entry name" value="alpha/beta-Hydrolases"/>
    <property type="match status" value="1"/>
</dbReference>
<keyword evidence="2" id="KW-0732">Signal</keyword>
<evidence type="ECO:0000313" key="5">
    <source>
        <dbReference type="Proteomes" id="UP000813444"/>
    </source>
</evidence>
<proteinExistence type="inferred from homology"/>
<sequence>MLAFALVFFLPLALGGVATPLNHEHGRRAVIPPSEDPFYQPPIGYEDASPGDILAYRKAPAKLAAFQTIPLNLKEVWQVSYRSTDALGEPQVSVSTIIIPYNADYSKVISYQVAEDAAFINCAPSYVLQTGSNTTYAGTGRIEVLLMAGALSQGWVVSTPDWEGPESSFIEGFQAGQSTLDSIRAALSSTSFTGIDPSADVQMWGYSGGALASEWAAELHASYAPELNIIGMAIGGTTPNVQSVYATINNGLFAGLSFAALGSLTKIFPDVKSAIDAQLVPERADEFYASLEVCFYNAVKTYAFQNSSTYFKTDILADPTIARYLNDNCNMGFHGVPRMPIFWYKSQNDQISPIADSDALVKKYCDAGVSITYVREAFGEHFTQAATSIGDVLNFLKARFDSEPISGCRTRSVFLSPLTDLDTTVTVGIFLITTLLSILSIPIGLGNF</sequence>
<dbReference type="Pfam" id="PF03583">
    <property type="entry name" value="LIP"/>
    <property type="match status" value="1"/>
</dbReference>
<organism evidence="4 5">
    <name type="scientific">Stachybotrys elegans</name>
    <dbReference type="NCBI Taxonomy" id="80388"/>
    <lineage>
        <taxon>Eukaryota</taxon>
        <taxon>Fungi</taxon>
        <taxon>Dikarya</taxon>
        <taxon>Ascomycota</taxon>
        <taxon>Pezizomycotina</taxon>
        <taxon>Sordariomycetes</taxon>
        <taxon>Hypocreomycetidae</taxon>
        <taxon>Hypocreales</taxon>
        <taxon>Stachybotryaceae</taxon>
        <taxon>Stachybotrys</taxon>
    </lineage>
</organism>
<dbReference type="Proteomes" id="UP000813444">
    <property type="component" value="Unassembled WGS sequence"/>
</dbReference>